<dbReference type="InterPro" id="IPR010982">
    <property type="entry name" value="Lambda_DNA-bd_dom_sf"/>
</dbReference>
<gene>
    <name evidence="2" type="ORF">C7459_10567</name>
</gene>
<evidence type="ECO:0000259" key="1">
    <source>
        <dbReference type="PROSITE" id="PS50943"/>
    </source>
</evidence>
<dbReference type="Pfam" id="PF13174">
    <property type="entry name" value="TPR_6"/>
    <property type="match status" value="1"/>
</dbReference>
<dbReference type="SMART" id="SM00530">
    <property type="entry name" value="HTH_XRE"/>
    <property type="match status" value="1"/>
</dbReference>
<evidence type="ECO:0000313" key="2">
    <source>
        <dbReference type="EMBL" id="PWK14313.1"/>
    </source>
</evidence>
<dbReference type="InterPro" id="IPR019734">
    <property type="entry name" value="TPR_rpt"/>
</dbReference>
<name>A0A316DCS9_9BACL</name>
<dbReference type="AlphaFoldDB" id="A0A316DCS9"/>
<dbReference type="Pfam" id="PF13424">
    <property type="entry name" value="TPR_12"/>
    <property type="match status" value="1"/>
</dbReference>
<dbReference type="SMART" id="SM00028">
    <property type="entry name" value="TPR"/>
    <property type="match status" value="6"/>
</dbReference>
<accession>A0A316DCS9</accession>
<dbReference type="Proteomes" id="UP000245634">
    <property type="component" value="Unassembled WGS sequence"/>
</dbReference>
<dbReference type="OrthoDB" id="2470999at2"/>
<dbReference type="InterPro" id="IPR001387">
    <property type="entry name" value="Cro/C1-type_HTH"/>
</dbReference>
<keyword evidence="3" id="KW-1185">Reference proteome</keyword>
<dbReference type="GO" id="GO:0003677">
    <property type="term" value="F:DNA binding"/>
    <property type="evidence" value="ECO:0007669"/>
    <property type="project" value="InterPro"/>
</dbReference>
<protein>
    <submittedName>
        <fullName evidence="2">Helix-turn-helix protein</fullName>
    </submittedName>
</protein>
<dbReference type="EMBL" id="QGGL01000005">
    <property type="protein sequence ID" value="PWK14313.1"/>
    <property type="molecule type" value="Genomic_DNA"/>
</dbReference>
<comment type="caution">
    <text evidence="2">The sequence shown here is derived from an EMBL/GenBank/DDBJ whole genome shotgun (WGS) entry which is preliminary data.</text>
</comment>
<dbReference type="CDD" id="cd00093">
    <property type="entry name" value="HTH_XRE"/>
    <property type="match status" value="1"/>
</dbReference>
<dbReference type="SUPFAM" id="SSF47413">
    <property type="entry name" value="lambda repressor-like DNA-binding domains"/>
    <property type="match status" value="1"/>
</dbReference>
<organism evidence="2 3">
    <name type="scientific">Tumebacillus permanentifrigoris</name>
    <dbReference type="NCBI Taxonomy" id="378543"/>
    <lineage>
        <taxon>Bacteria</taxon>
        <taxon>Bacillati</taxon>
        <taxon>Bacillota</taxon>
        <taxon>Bacilli</taxon>
        <taxon>Bacillales</taxon>
        <taxon>Alicyclobacillaceae</taxon>
        <taxon>Tumebacillus</taxon>
    </lineage>
</organism>
<dbReference type="SUPFAM" id="SSF48452">
    <property type="entry name" value="TPR-like"/>
    <property type="match status" value="1"/>
</dbReference>
<reference evidence="2 3" key="1">
    <citation type="submission" date="2018-05" db="EMBL/GenBank/DDBJ databases">
        <title>Genomic Encyclopedia of Type Strains, Phase IV (KMG-IV): sequencing the most valuable type-strain genomes for metagenomic binning, comparative biology and taxonomic classification.</title>
        <authorList>
            <person name="Goeker M."/>
        </authorList>
    </citation>
    <scope>NUCLEOTIDE SEQUENCE [LARGE SCALE GENOMIC DNA]</scope>
    <source>
        <strain evidence="2 3">DSM 18773</strain>
    </source>
</reference>
<sequence>METFGQRLRQLRMKKGLTQIQLAEGIVTPSMISQIESDKAKPSYHVLGKIAEKLEIPLDELIGNLEMNLVIISEYRLAKGMLSAGEFSGALPFLKKVIQTNNGKLDPFEIRYDYACCLLGLSQFREAEESFQQLLDHAHSTNGSPIMLIRVLHQLGQLELKCRRYQIAEHYLTNALTQMRSSNLKDVHLQCSLLLTLAEIQNKSGQLKQAVATLQLALPILEEREDIQGIGNLYMKLAQSSHVADQYEQAADYAQRAQWYFETLSCKTEKLTLEVRLAVLQGEMGNRDKAISSLETIVEEYRRLRRDEEMGTTVTELAKLYLAGGKLDQAEEACQSARKLLPTVHSYQAWVARTQAGIAQARNQQAVAVKYMKQAADCFKLTEFHTEYEETMQELSHLYESHDDCQSALRVMHEMWSFNRQAREQRGIVL</sequence>
<dbReference type="Gene3D" id="1.25.40.10">
    <property type="entry name" value="Tetratricopeptide repeat domain"/>
    <property type="match status" value="3"/>
</dbReference>
<dbReference type="PANTHER" id="PTHR37038">
    <property type="entry name" value="TRANSCRIPTIONAL REGULATOR-RELATED"/>
    <property type="match status" value="1"/>
</dbReference>
<evidence type="ECO:0000313" key="3">
    <source>
        <dbReference type="Proteomes" id="UP000245634"/>
    </source>
</evidence>
<dbReference type="InterPro" id="IPR011990">
    <property type="entry name" value="TPR-like_helical_dom_sf"/>
</dbReference>
<dbReference type="PROSITE" id="PS50943">
    <property type="entry name" value="HTH_CROC1"/>
    <property type="match status" value="1"/>
</dbReference>
<feature type="domain" description="HTH cro/C1-type" evidence="1">
    <location>
        <begin position="8"/>
        <end position="61"/>
    </location>
</feature>
<dbReference type="Gene3D" id="1.10.260.40">
    <property type="entry name" value="lambda repressor-like DNA-binding domains"/>
    <property type="match status" value="1"/>
</dbReference>
<dbReference type="Pfam" id="PF01381">
    <property type="entry name" value="HTH_3"/>
    <property type="match status" value="1"/>
</dbReference>
<proteinExistence type="predicted"/>
<dbReference type="InterPro" id="IPR053163">
    <property type="entry name" value="HTH-type_regulator_Rgg"/>
</dbReference>